<dbReference type="Proteomes" id="UP000275772">
    <property type="component" value="Unassembled WGS sequence"/>
</dbReference>
<gene>
    <name evidence="2" type="ORF">BLGHR1_16912</name>
</gene>
<name>A0A383V289_BLUHO</name>
<evidence type="ECO:0000313" key="3">
    <source>
        <dbReference type="Proteomes" id="UP000275772"/>
    </source>
</evidence>
<dbReference type="VEuPathDB" id="FungiDB:BLGHR1_16912"/>
<sequence length="82" mass="9339">MGIPALGYSYFIDTDVSEFILVHLIELYRFEITALIVLSFTKACKIGSKLNHKVYFYFNLLISNRLGLLVMLKTPKNSSFGT</sequence>
<protein>
    <submittedName>
        <fullName evidence="2">Uncharacterized protein</fullName>
    </submittedName>
</protein>
<keyword evidence="1" id="KW-0472">Membrane</keyword>
<evidence type="ECO:0000313" key="2">
    <source>
        <dbReference type="EMBL" id="SZF06109.1"/>
    </source>
</evidence>
<proteinExistence type="predicted"/>
<feature type="transmembrane region" description="Helical" evidence="1">
    <location>
        <begin position="54"/>
        <end position="72"/>
    </location>
</feature>
<accession>A0A383V289</accession>
<evidence type="ECO:0000256" key="1">
    <source>
        <dbReference type="SAM" id="Phobius"/>
    </source>
</evidence>
<keyword evidence="1" id="KW-0812">Transmembrane</keyword>
<reference evidence="2 3" key="1">
    <citation type="submission" date="2017-11" db="EMBL/GenBank/DDBJ databases">
        <authorList>
            <person name="Kracher B."/>
        </authorList>
    </citation>
    <scope>NUCLEOTIDE SEQUENCE [LARGE SCALE GENOMIC DNA]</scope>
    <source>
        <strain evidence="2 3">RACE1</strain>
    </source>
</reference>
<dbReference type="AlphaFoldDB" id="A0A383V289"/>
<keyword evidence="1" id="KW-1133">Transmembrane helix</keyword>
<dbReference type="EMBL" id="UNSH01000086">
    <property type="protein sequence ID" value="SZF06109.1"/>
    <property type="molecule type" value="Genomic_DNA"/>
</dbReference>
<organism evidence="2 3">
    <name type="scientific">Blumeria hordei</name>
    <name type="common">Barley powdery mildew</name>
    <name type="synonym">Blumeria graminis f. sp. hordei</name>
    <dbReference type="NCBI Taxonomy" id="2867405"/>
    <lineage>
        <taxon>Eukaryota</taxon>
        <taxon>Fungi</taxon>
        <taxon>Dikarya</taxon>
        <taxon>Ascomycota</taxon>
        <taxon>Pezizomycotina</taxon>
        <taxon>Leotiomycetes</taxon>
        <taxon>Erysiphales</taxon>
        <taxon>Erysiphaceae</taxon>
        <taxon>Blumeria</taxon>
    </lineage>
</organism>
<feature type="transmembrane region" description="Helical" evidence="1">
    <location>
        <begin position="20"/>
        <end position="42"/>
    </location>
</feature>